<dbReference type="AlphaFoldDB" id="A0A0C2DUV0"/>
<evidence type="ECO:0000313" key="2">
    <source>
        <dbReference type="Proteomes" id="UP000054047"/>
    </source>
</evidence>
<evidence type="ECO:0000313" key="1">
    <source>
        <dbReference type="EMBL" id="KIH66622.1"/>
    </source>
</evidence>
<gene>
    <name evidence="1" type="ORF">ANCDUO_03050</name>
</gene>
<dbReference type="Proteomes" id="UP000054047">
    <property type="component" value="Unassembled WGS sequence"/>
</dbReference>
<organism evidence="1 2">
    <name type="scientific">Ancylostoma duodenale</name>
    <dbReference type="NCBI Taxonomy" id="51022"/>
    <lineage>
        <taxon>Eukaryota</taxon>
        <taxon>Metazoa</taxon>
        <taxon>Ecdysozoa</taxon>
        <taxon>Nematoda</taxon>
        <taxon>Chromadorea</taxon>
        <taxon>Rhabditida</taxon>
        <taxon>Rhabditina</taxon>
        <taxon>Rhabditomorpha</taxon>
        <taxon>Strongyloidea</taxon>
        <taxon>Ancylostomatidae</taxon>
        <taxon>Ancylostomatinae</taxon>
        <taxon>Ancylostoma</taxon>
    </lineage>
</organism>
<reference evidence="1 2" key="1">
    <citation type="submission" date="2013-12" db="EMBL/GenBank/DDBJ databases">
        <title>Draft genome of the parsitic nematode Ancylostoma duodenale.</title>
        <authorList>
            <person name="Mitreva M."/>
        </authorList>
    </citation>
    <scope>NUCLEOTIDE SEQUENCE [LARGE SCALE GENOMIC DNA]</scope>
    <source>
        <strain evidence="1 2">Zhejiang</strain>
    </source>
</reference>
<sequence>MVNSEEGVLIRMKQMAQRVSGAIRASTTGAALYTSKILGARRQGTMQGIMLMSGSLARTLGPLLVSWLFQIHGPIPVWGLEKCCCVKLKEN</sequence>
<dbReference type="EMBL" id="KN727042">
    <property type="protein sequence ID" value="KIH66622.1"/>
    <property type="molecule type" value="Genomic_DNA"/>
</dbReference>
<evidence type="ECO:0008006" key="3">
    <source>
        <dbReference type="Google" id="ProtNLM"/>
    </source>
</evidence>
<name>A0A0C2DUV0_9BILA</name>
<dbReference type="Gene3D" id="1.20.1250.20">
    <property type="entry name" value="MFS general substrate transporter like domains"/>
    <property type="match status" value="1"/>
</dbReference>
<dbReference type="OrthoDB" id="5848846at2759"/>
<keyword evidence="2" id="KW-1185">Reference proteome</keyword>
<dbReference type="InterPro" id="IPR036259">
    <property type="entry name" value="MFS_trans_sf"/>
</dbReference>
<accession>A0A0C2DUV0</accession>
<proteinExistence type="predicted"/>
<protein>
    <recommendedName>
        <fullName evidence="3">Major facilitator superfamily (MFS) profile domain-containing protein</fullName>
    </recommendedName>
</protein>
<dbReference type="SUPFAM" id="SSF103473">
    <property type="entry name" value="MFS general substrate transporter"/>
    <property type="match status" value="1"/>
</dbReference>